<organism evidence="11 12">
    <name type="scientific">Gossypium schwendimanii</name>
    <name type="common">Cotton</name>
    <dbReference type="NCBI Taxonomy" id="34291"/>
    <lineage>
        <taxon>Eukaryota</taxon>
        <taxon>Viridiplantae</taxon>
        <taxon>Streptophyta</taxon>
        <taxon>Embryophyta</taxon>
        <taxon>Tracheophyta</taxon>
        <taxon>Spermatophyta</taxon>
        <taxon>Magnoliopsida</taxon>
        <taxon>eudicotyledons</taxon>
        <taxon>Gunneridae</taxon>
        <taxon>Pentapetalae</taxon>
        <taxon>rosids</taxon>
        <taxon>malvids</taxon>
        <taxon>Malvales</taxon>
        <taxon>Malvaceae</taxon>
        <taxon>Malvoideae</taxon>
        <taxon>Gossypium</taxon>
    </lineage>
</organism>
<protein>
    <recommendedName>
        <fullName evidence="10">t-SNARE coiled-coil homology domain-containing protein</fullName>
    </recommendedName>
</protein>
<name>A0A7J9MM60_GOSSC</name>
<dbReference type="AlphaFoldDB" id="A0A7J9MM60"/>
<keyword evidence="5" id="KW-0653">Protein transport</keyword>
<sequence>MKPASLNPSIKKRKITKRWCPKSKISNPFLCFRALYRTKTHFVVIVVPISGNVDLPYWVYLRSVAEDIVLLPSLTGCLKLKIHFTSSKKRFKNLSINCSQVFTNGRGFVPTTNNEFVSRKNYSPIARALSGRKVDELDKAISVAARDPSLYGIDEVELENRRRWTSSARTQVGNLKKAVVAGKENGNSGSAMHRELMRLPDRSSMYTVEDNDEFISSESDRQMLLIRRQDEELDELSASVERIGGVGLTIHEELLAQENIIDDLGNEMDSTTNRLDFVQKKVAMVMKKASATGQCMMISFLLGLFIILFILVFFT</sequence>
<dbReference type="InterPro" id="IPR010989">
    <property type="entry name" value="SNARE"/>
</dbReference>
<dbReference type="Proteomes" id="UP000593576">
    <property type="component" value="Unassembled WGS sequence"/>
</dbReference>
<dbReference type="PANTHER" id="PTHR12791">
    <property type="entry name" value="GOLGI SNARE BET1-RELATED"/>
    <property type="match status" value="1"/>
</dbReference>
<dbReference type="Gene3D" id="1.20.5.110">
    <property type="match status" value="1"/>
</dbReference>
<dbReference type="GO" id="GO:0000139">
    <property type="term" value="C:Golgi membrane"/>
    <property type="evidence" value="ECO:0007669"/>
    <property type="project" value="UniProtKB-SubCell"/>
</dbReference>
<feature type="domain" description="T-SNARE coiled-coil homology" evidence="10">
    <location>
        <begin position="223"/>
        <end position="285"/>
    </location>
</feature>
<evidence type="ECO:0000256" key="2">
    <source>
        <dbReference type="ARBA" id="ARBA00009063"/>
    </source>
</evidence>
<evidence type="ECO:0000256" key="1">
    <source>
        <dbReference type="ARBA" id="ARBA00004409"/>
    </source>
</evidence>
<dbReference type="EMBL" id="JABFAF010000011">
    <property type="protein sequence ID" value="MBA0871816.1"/>
    <property type="molecule type" value="Genomic_DNA"/>
</dbReference>
<keyword evidence="6 9" id="KW-1133">Transmembrane helix</keyword>
<proteinExistence type="inferred from homology"/>
<gene>
    <name evidence="11" type="ORF">Goshw_030413</name>
</gene>
<dbReference type="CDD" id="cd15841">
    <property type="entry name" value="SNARE_Qc"/>
    <property type="match status" value="1"/>
</dbReference>
<dbReference type="Pfam" id="PF09177">
    <property type="entry name" value="STX6_10_61_N"/>
    <property type="match status" value="1"/>
</dbReference>
<keyword evidence="12" id="KW-1185">Reference proteome</keyword>
<evidence type="ECO:0000256" key="7">
    <source>
        <dbReference type="ARBA" id="ARBA00023034"/>
    </source>
</evidence>
<comment type="subcellular location">
    <subcellularLocation>
        <location evidence="1">Golgi apparatus membrane</location>
        <topology evidence="1">Single-pass type IV membrane protein</topology>
    </subcellularLocation>
</comment>
<dbReference type="InterPro" id="IPR000727">
    <property type="entry name" value="T_SNARE_dom"/>
</dbReference>
<dbReference type="Pfam" id="PF05739">
    <property type="entry name" value="SNARE"/>
    <property type="match status" value="1"/>
</dbReference>
<keyword evidence="8 9" id="KW-0472">Membrane</keyword>
<keyword evidence="4 9" id="KW-0812">Transmembrane</keyword>
<dbReference type="SUPFAM" id="SSF58038">
    <property type="entry name" value="SNARE fusion complex"/>
    <property type="match status" value="1"/>
</dbReference>
<evidence type="ECO:0000256" key="4">
    <source>
        <dbReference type="ARBA" id="ARBA00022692"/>
    </source>
</evidence>
<evidence type="ECO:0000256" key="9">
    <source>
        <dbReference type="SAM" id="Phobius"/>
    </source>
</evidence>
<evidence type="ECO:0000256" key="3">
    <source>
        <dbReference type="ARBA" id="ARBA00022448"/>
    </source>
</evidence>
<comment type="similarity">
    <text evidence="2">Belongs to the syntaxin family.</text>
</comment>
<dbReference type="OrthoDB" id="546861at2759"/>
<dbReference type="GO" id="GO:0048193">
    <property type="term" value="P:Golgi vesicle transport"/>
    <property type="evidence" value="ECO:0007669"/>
    <property type="project" value="InterPro"/>
</dbReference>
<comment type="caution">
    <text evidence="11">The sequence shown here is derived from an EMBL/GenBank/DDBJ whole genome shotgun (WGS) entry which is preliminary data.</text>
</comment>
<dbReference type="PROSITE" id="PS50192">
    <property type="entry name" value="T_SNARE"/>
    <property type="match status" value="1"/>
</dbReference>
<dbReference type="SMART" id="SM00397">
    <property type="entry name" value="t_SNARE"/>
    <property type="match status" value="1"/>
</dbReference>
<evidence type="ECO:0000313" key="11">
    <source>
        <dbReference type="EMBL" id="MBA0871816.1"/>
    </source>
</evidence>
<dbReference type="GO" id="GO:0015031">
    <property type="term" value="P:protein transport"/>
    <property type="evidence" value="ECO:0007669"/>
    <property type="project" value="UniProtKB-KW"/>
</dbReference>
<evidence type="ECO:0000256" key="5">
    <source>
        <dbReference type="ARBA" id="ARBA00022927"/>
    </source>
</evidence>
<keyword evidence="3" id="KW-0813">Transport</keyword>
<accession>A0A7J9MM60</accession>
<dbReference type="InterPro" id="IPR015260">
    <property type="entry name" value="Syntaxin-6/10/61_N"/>
</dbReference>
<evidence type="ECO:0000313" key="12">
    <source>
        <dbReference type="Proteomes" id="UP000593576"/>
    </source>
</evidence>
<dbReference type="FunFam" id="1.20.5.110:FF:000034">
    <property type="entry name" value="syntaxin-61 isoform X1"/>
    <property type="match status" value="1"/>
</dbReference>
<reference evidence="11 12" key="1">
    <citation type="journal article" date="2019" name="Genome Biol. Evol.">
        <title>Insights into the evolution of the New World diploid cottons (Gossypium, subgenus Houzingenia) based on genome sequencing.</title>
        <authorList>
            <person name="Grover C.E."/>
            <person name="Arick M.A. 2nd"/>
            <person name="Thrash A."/>
            <person name="Conover J.L."/>
            <person name="Sanders W.S."/>
            <person name="Peterson D.G."/>
            <person name="Frelichowski J.E."/>
            <person name="Scheffler J.A."/>
            <person name="Scheffler B.E."/>
            <person name="Wendel J.F."/>
        </authorList>
    </citation>
    <scope>NUCLEOTIDE SEQUENCE [LARGE SCALE GENOMIC DNA]</scope>
    <source>
        <strain evidence="11">1</strain>
        <tissue evidence="11">Leaf</tissue>
    </source>
</reference>
<dbReference type="Gene3D" id="1.20.58.90">
    <property type="match status" value="1"/>
</dbReference>
<feature type="transmembrane region" description="Helical" evidence="9">
    <location>
        <begin position="296"/>
        <end position="314"/>
    </location>
</feature>
<evidence type="ECO:0000259" key="10">
    <source>
        <dbReference type="PROSITE" id="PS50192"/>
    </source>
</evidence>
<evidence type="ECO:0000256" key="8">
    <source>
        <dbReference type="ARBA" id="ARBA00023136"/>
    </source>
</evidence>
<evidence type="ECO:0000256" key="6">
    <source>
        <dbReference type="ARBA" id="ARBA00022989"/>
    </source>
</evidence>
<keyword evidence="7" id="KW-0333">Golgi apparatus</keyword>
<dbReference type="SUPFAM" id="SSF47661">
    <property type="entry name" value="t-snare proteins"/>
    <property type="match status" value="1"/>
</dbReference>